<dbReference type="CDD" id="cd18182">
    <property type="entry name" value="ATP-synt_Fo_c_ATP5G3"/>
    <property type="match status" value="1"/>
</dbReference>
<dbReference type="PANTHER" id="PTHR10031:SF32">
    <property type="entry name" value="ATP SYNTHASE LIPID-BINDING PROTEIN"/>
    <property type="match status" value="1"/>
</dbReference>
<proteinExistence type="inferred from homology"/>
<evidence type="ECO:0000313" key="4">
    <source>
        <dbReference type="Proteomes" id="UP000472260"/>
    </source>
</evidence>
<keyword evidence="4" id="KW-1185">Reference proteome</keyword>
<reference evidence="3" key="2">
    <citation type="submission" date="2025-09" db="UniProtKB">
        <authorList>
            <consortium name="Ensembl"/>
        </authorList>
    </citation>
    <scope>IDENTIFICATION</scope>
</reference>
<name>A0A671LI16_9TELE</name>
<keyword evidence="2" id="KW-1133">Transmembrane helix</keyword>
<evidence type="ECO:0000256" key="1">
    <source>
        <dbReference type="ARBA" id="ARBA00006704"/>
    </source>
</evidence>
<dbReference type="Ensembl" id="ENSSANT00000021168.1">
    <property type="protein sequence ID" value="ENSSANP00000019845.1"/>
    <property type="gene ID" value="ENSSANG00000010376.1"/>
</dbReference>
<accession>A0A671LI16</accession>
<keyword evidence="2" id="KW-0472">Membrane</keyword>
<dbReference type="AlphaFoldDB" id="A0A671LI16"/>
<dbReference type="GO" id="GO:0015986">
    <property type="term" value="P:proton motive force-driven ATP synthesis"/>
    <property type="evidence" value="ECO:0007669"/>
    <property type="project" value="InterPro"/>
</dbReference>
<feature type="transmembrane region" description="Helical" evidence="2">
    <location>
        <begin position="108"/>
        <end position="130"/>
    </location>
</feature>
<reference evidence="3" key="1">
    <citation type="submission" date="2025-08" db="UniProtKB">
        <authorList>
            <consortium name="Ensembl"/>
        </authorList>
    </citation>
    <scope>IDENTIFICATION</scope>
</reference>
<organism evidence="3 4">
    <name type="scientific">Sinocyclocheilus anshuiensis</name>
    <dbReference type="NCBI Taxonomy" id="1608454"/>
    <lineage>
        <taxon>Eukaryota</taxon>
        <taxon>Metazoa</taxon>
        <taxon>Chordata</taxon>
        <taxon>Craniata</taxon>
        <taxon>Vertebrata</taxon>
        <taxon>Euteleostomi</taxon>
        <taxon>Actinopterygii</taxon>
        <taxon>Neopterygii</taxon>
        <taxon>Teleostei</taxon>
        <taxon>Ostariophysi</taxon>
        <taxon>Cypriniformes</taxon>
        <taxon>Cyprinidae</taxon>
        <taxon>Cyprininae</taxon>
        <taxon>Sinocyclocheilus</taxon>
    </lineage>
</organism>
<keyword evidence="2" id="KW-0812">Transmembrane</keyword>
<protein>
    <submittedName>
        <fullName evidence="3">Uncharacterized protein</fullName>
    </submittedName>
</protein>
<dbReference type="InterPro" id="IPR000454">
    <property type="entry name" value="ATP_synth_F0_csu"/>
</dbReference>
<dbReference type="GO" id="GO:0045259">
    <property type="term" value="C:proton-transporting ATP synthase complex"/>
    <property type="evidence" value="ECO:0007669"/>
    <property type="project" value="InterPro"/>
</dbReference>
<dbReference type="PANTHER" id="PTHR10031">
    <property type="entry name" value="ATP SYNTHASE LIPID-BINDING PROTEIN, MITOCHONDRIAL"/>
    <property type="match status" value="1"/>
</dbReference>
<dbReference type="InterPro" id="IPR035921">
    <property type="entry name" value="F/V-ATP_Csub_sf"/>
</dbReference>
<dbReference type="SUPFAM" id="SSF81333">
    <property type="entry name" value="F1F0 ATP synthase subunit C"/>
    <property type="match status" value="1"/>
</dbReference>
<comment type="similarity">
    <text evidence="1">Belongs to the ATPase C chain family.</text>
</comment>
<dbReference type="Proteomes" id="UP000472260">
    <property type="component" value="Unassembled WGS sequence"/>
</dbReference>
<dbReference type="InterPro" id="IPR038662">
    <property type="entry name" value="ATP_synth_F0_csu_sf"/>
</dbReference>
<dbReference type="GO" id="GO:0015078">
    <property type="term" value="F:proton transmembrane transporter activity"/>
    <property type="evidence" value="ECO:0007669"/>
    <property type="project" value="InterPro"/>
</dbReference>
<dbReference type="Gene3D" id="1.20.20.10">
    <property type="entry name" value="F1F0 ATP synthase subunit C"/>
    <property type="match status" value="1"/>
</dbReference>
<evidence type="ECO:0000256" key="2">
    <source>
        <dbReference type="SAM" id="Phobius"/>
    </source>
</evidence>
<sequence>MWESNHKKKSFLPKDAEANFAVAVEVGVETNSVVPGSDQFDTWRVNGIVGRTAEQEEEEAALIWCVEGASDKGVNLWRHEKEDGAGIGTVFGSLIIGYARNPSLKQQLFSYNILTFIISYDAISIFPFSLECYKLLVHKENL</sequence>
<evidence type="ECO:0000313" key="3">
    <source>
        <dbReference type="Ensembl" id="ENSSANP00000019845.1"/>
    </source>
</evidence>